<keyword evidence="8" id="KW-1185">Reference proteome</keyword>
<comment type="similarity">
    <text evidence="1">Belongs to the pyrroline-5-carboxylate reductase family.</text>
</comment>
<evidence type="ECO:0000256" key="2">
    <source>
        <dbReference type="ARBA" id="ARBA00022857"/>
    </source>
</evidence>
<dbReference type="GO" id="GO:0004735">
    <property type="term" value="F:pyrroline-5-carboxylate reductase activity"/>
    <property type="evidence" value="ECO:0007669"/>
    <property type="project" value="InterPro"/>
</dbReference>
<dbReference type="eggNOG" id="COG0345">
    <property type="taxonomic scope" value="Bacteria"/>
</dbReference>
<dbReference type="InterPro" id="IPR029036">
    <property type="entry name" value="P5CR_dimer"/>
</dbReference>
<dbReference type="HOGENOM" id="CLU_042344_0_1_14"/>
<feature type="domain" description="Pyrroline-5-carboxylate reductase dimerisation" evidence="6">
    <location>
        <begin position="160"/>
        <end position="260"/>
    </location>
</feature>
<dbReference type="RefSeq" id="WP_023790135.1">
    <property type="nucleotide sequence ID" value="NC_022998.1"/>
</dbReference>
<dbReference type="SUPFAM" id="SSF48179">
    <property type="entry name" value="6-phosphogluconate dehydrogenase C-terminal domain-like"/>
    <property type="match status" value="1"/>
</dbReference>
<keyword evidence="2 4" id="KW-0521">NADP</keyword>
<evidence type="ECO:0000259" key="6">
    <source>
        <dbReference type="Pfam" id="PF14748"/>
    </source>
</evidence>
<evidence type="ECO:0000256" key="4">
    <source>
        <dbReference type="PIRSR" id="PIRSR000193-1"/>
    </source>
</evidence>
<evidence type="ECO:0000256" key="3">
    <source>
        <dbReference type="ARBA" id="ARBA00023002"/>
    </source>
</evidence>
<evidence type="ECO:0000259" key="5">
    <source>
        <dbReference type="Pfam" id="PF03807"/>
    </source>
</evidence>
<dbReference type="Gene3D" id="3.40.50.720">
    <property type="entry name" value="NAD(P)-binding Rossmann-like Domain"/>
    <property type="match status" value="1"/>
</dbReference>
<dbReference type="Pfam" id="PF14748">
    <property type="entry name" value="P5CR_dimer"/>
    <property type="match status" value="1"/>
</dbReference>
<feature type="binding site" evidence="4">
    <location>
        <begin position="7"/>
        <end position="12"/>
    </location>
    <ligand>
        <name>NADP(+)</name>
        <dbReference type="ChEBI" id="CHEBI:58349"/>
    </ligand>
</feature>
<organism evidence="7 8">
    <name type="scientific">Spiroplasma apis B31</name>
    <dbReference type="NCBI Taxonomy" id="1276258"/>
    <lineage>
        <taxon>Bacteria</taxon>
        <taxon>Bacillati</taxon>
        <taxon>Mycoplasmatota</taxon>
        <taxon>Mollicutes</taxon>
        <taxon>Entomoplasmatales</taxon>
        <taxon>Spiroplasmataceae</taxon>
        <taxon>Spiroplasma</taxon>
    </lineage>
</organism>
<dbReference type="PANTHER" id="PTHR11645:SF0">
    <property type="entry name" value="PYRROLINE-5-CARBOXYLATE REDUCTASE 3"/>
    <property type="match status" value="1"/>
</dbReference>
<protein>
    <submittedName>
        <fullName evidence="7">Pyrroline-5-carboxylate reductase</fullName>
    </submittedName>
</protein>
<dbReference type="STRING" id="1276258.SAPIS_v1c09000"/>
<dbReference type="InterPro" id="IPR000304">
    <property type="entry name" value="Pyrroline-COOH_reductase"/>
</dbReference>
<sequence length="261" mass="29583">MKKILFIGVGRMAEAILKALSLNNQNQDEIYILNRTWKRSEELKNKYKCKALKSIEEINAHKFDIIIIGVRPADVEELFMNMKCVNLEGMLLISMVNALKIEHLKKLVGYDINIIRIIPNMNAMNLKSTTSFAIHGENTDLLNYGISLIKKFGSIYEIKEEIFPAFVALTGTSPAFIFEFLKGFEEFSLMNGFTKQESQVFLKECIMNSIENAFTSEKSLDELIDEVCVAGGPTIAGHNILKDKHFKSILIECLETAKNKC</sequence>
<dbReference type="Pfam" id="PF03807">
    <property type="entry name" value="F420_oxidored"/>
    <property type="match status" value="1"/>
</dbReference>
<dbReference type="PIRSF" id="PIRSF000193">
    <property type="entry name" value="Pyrrol-5-carb_rd"/>
    <property type="match status" value="1"/>
</dbReference>
<dbReference type="PATRIC" id="fig|1276258.3.peg.922"/>
<evidence type="ECO:0000313" key="7">
    <source>
        <dbReference type="EMBL" id="AHB36745.1"/>
    </source>
</evidence>
<dbReference type="Proteomes" id="UP000018550">
    <property type="component" value="Chromosome"/>
</dbReference>
<accession>V5RLL2</accession>
<dbReference type="GO" id="GO:0055129">
    <property type="term" value="P:L-proline biosynthetic process"/>
    <property type="evidence" value="ECO:0007669"/>
    <property type="project" value="TreeGrafter"/>
</dbReference>
<dbReference type="InterPro" id="IPR008927">
    <property type="entry name" value="6-PGluconate_DH-like_C_sf"/>
</dbReference>
<feature type="domain" description="Pyrroline-5-carboxylate reductase catalytic N-terminal" evidence="5">
    <location>
        <begin position="3"/>
        <end position="97"/>
    </location>
</feature>
<reference evidence="7 8" key="1">
    <citation type="journal article" date="2014" name="Genome Announc.">
        <title>Complete Genome Sequence of Spiroplasma apis B31T (ATCC 33834), a Bacterium Associated with May Disease of Honeybees (Apis mellifera).</title>
        <authorList>
            <person name="Ku C."/>
            <person name="Lo W.S."/>
            <person name="Chen L.L."/>
            <person name="Kuo C.H."/>
        </authorList>
    </citation>
    <scope>NUCLEOTIDE SEQUENCE [LARGE SCALE GENOMIC DNA]</scope>
    <source>
        <strain evidence="7">B31</strain>
    </source>
</reference>
<dbReference type="Gene3D" id="1.10.3730.10">
    <property type="entry name" value="ProC C-terminal domain-like"/>
    <property type="match status" value="1"/>
</dbReference>
<dbReference type="SUPFAM" id="SSF51735">
    <property type="entry name" value="NAD(P)-binding Rossmann-fold domains"/>
    <property type="match status" value="1"/>
</dbReference>
<proteinExistence type="inferred from homology"/>
<dbReference type="PANTHER" id="PTHR11645">
    <property type="entry name" value="PYRROLINE-5-CARBOXYLATE REDUCTASE"/>
    <property type="match status" value="1"/>
</dbReference>
<name>V5RLL2_SPIAP</name>
<dbReference type="AlphaFoldDB" id="V5RLL2"/>
<keyword evidence="3" id="KW-0560">Oxidoreductase</keyword>
<gene>
    <name evidence="7" type="ORF">SAPIS_v1c09000</name>
</gene>
<dbReference type="KEGG" id="sapi:SAPIS_v1c09000"/>
<dbReference type="EMBL" id="CP006682">
    <property type="protein sequence ID" value="AHB36745.1"/>
    <property type="molecule type" value="Genomic_DNA"/>
</dbReference>
<evidence type="ECO:0000313" key="8">
    <source>
        <dbReference type="Proteomes" id="UP000018550"/>
    </source>
</evidence>
<dbReference type="InterPro" id="IPR036291">
    <property type="entry name" value="NAD(P)-bd_dom_sf"/>
</dbReference>
<evidence type="ECO:0000256" key="1">
    <source>
        <dbReference type="ARBA" id="ARBA00005525"/>
    </source>
</evidence>
<dbReference type="InterPro" id="IPR028939">
    <property type="entry name" value="P5C_Rdtase_cat_N"/>
</dbReference>